<dbReference type="PANTHER" id="PTHR33729">
    <property type="entry name" value="METHYL-CPG BINDING DOMAIN CONTAINING PROTEIN, EXPRESSED"/>
    <property type="match status" value="1"/>
</dbReference>
<dbReference type="InterPro" id="IPR001739">
    <property type="entry name" value="Methyl_CpG_DNA-bd"/>
</dbReference>
<keyword evidence="5" id="KW-0539">Nucleus</keyword>
<comment type="subcellular location">
    <subcellularLocation>
        <location evidence="1">Nucleus</location>
    </subcellularLocation>
</comment>
<dbReference type="Proteomes" id="UP001497480">
    <property type="component" value="Unassembled WGS sequence"/>
</dbReference>
<dbReference type="Pfam" id="PF01429">
    <property type="entry name" value="MBD"/>
    <property type="match status" value="1"/>
</dbReference>
<evidence type="ECO:0000313" key="9">
    <source>
        <dbReference type="Proteomes" id="UP001497480"/>
    </source>
</evidence>
<keyword evidence="3" id="KW-0238">DNA-binding</keyword>
<feature type="domain" description="MBD" evidence="7">
    <location>
        <begin position="10"/>
        <end position="80"/>
    </location>
</feature>
<name>A0AAV1YML7_LUPLU</name>
<dbReference type="GO" id="GO:0003677">
    <property type="term" value="F:DNA binding"/>
    <property type="evidence" value="ECO:0007669"/>
    <property type="project" value="UniProtKB-KW"/>
</dbReference>
<evidence type="ECO:0000256" key="3">
    <source>
        <dbReference type="ARBA" id="ARBA00023125"/>
    </source>
</evidence>
<feature type="region of interest" description="Disordered" evidence="6">
    <location>
        <begin position="294"/>
        <end position="318"/>
    </location>
</feature>
<feature type="compositionally biased region" description="Polar residues" evidence="6">
    <location>
        <begin position="193"/>
        <end position="203"/>
    </location>
</feature>
<dbReference type="AlphaFoldDB" id="A0AAV1YML7"/>
<reference evidence="8 9" key="1">
    <citation type="submission" date="2024-03" db="EMBL/GenBank/DDBJ databases">
        <authorList>
            <person name="Martinez-Hernandez J."/>
        </authorList>
    </citation>
    <scope>NUCLEOTIDE SEQUENCE [LARGE SCALE GENOMIC DNA]</scope>
</reference>
<dbReference type="InterPro" id="IPR016177">
    <property type="entry name" value="DNA-bd_dom_sf"/>
</dbReference>
<sequence>MEKEHETAVKDEIFSLQLPAPLSWKKLFFPKKKGTPRKSEIVFIAPTGEQISSKRQLEKYLKAHPGNPAVSEFDWGTGETPRRSARITEKIKSTSPAESESPKKRSRKSSGSKKKDDNETEPASEDGKAKSAAEEPEKAEDIEMKDVEKADEESVDVNKGENISEEKPQPEGGDDGQQTEQTKEPDVIDTEVTAPNDTDNNKAGTEEIKNSNVEIENVLSEEPKLVAESEENAEKALNDVEVKNSNVEVENVISEEPKLVAESEENAEKASNDVEVKNSNVEVENVISEEPKLVAESEENAEKASNDVVIEEPQGETPIELVEEKEFEKALNAVVTENPEVEAPVDTAKENGTVENNQEKSDSVIIEANGVAEKENSNALPPSSVEDTFVVQEIPITDGEKHH</sequence>
<dbReference type="InterPro" id="IPR039622">
    <property type="entry name" value="MBD10/11"/>
</dbReference>
<evidence type="ECO:0000313" key="8">
    <source>
        <dbReference type="EMBL" id="CAL0335276.1"/>
    </source>
</evidence>
<keyword evidence="2" id="KW-0805">Transcription regulation</keyword>
<feature type="compositionally biased region" description="Basic and acidic residues" evidence="6">
    <location>
        <begin position="125"/>
        <end position="148"/>
    </location>
</feature>
<comment type="caution">
    <text evidence="8">The sequence shown here is derived from an EMBL/GenBank/DDBJ whole genome shotgun (WGS) entry which is preliminary data.</text>
</comment>
<dbReference type="GO" id="GO:0005634">
    <property type="term" value="C:nucleus"/>
    <property type="evidence" value="ECO:0007669"/>
    <property type="project" value="UniProtKB-SubCell"/>
</dbReference>
<dbReference type="Gene3D" id="3.30.890.10">
    <property type="entry name" value="Methyl-cpg-binding Protein 2, Chain A"/>
    <property type="match status" value="1"/>
</dbReference>
<dbReference type="EMBL" id="CAXHTB010000026">
    <property type="protein sequence ID" value="CAL0335276.1"/>
    <property type="molecule type" value="Genomic_DNA"/>
</dbReference>
<evidence type="ECO:0000256" key="2">
    <source>
        <dbReference type="ARBA" id="ARBA00023015"/>
    </source>
</evidence>
<evidence type="ECO:0000256" key="1">
    <source>
        <dbReference type="ARBA" id="ARBA00004123"/>
    </source>
</evidence>
<proteinExistence type="predicted"/>
<evidence type="ECO:0000256" key="6">
    <source>
        <dbReference type="SAM" id="MobiDB-lite"/>
    </source>
</evidence>
<feature type="compositionally biased region" description="Basic and acidic residues" evidence="6">
    <location>
        <begin position="294"/>
        <end position="305"/>
    </location>
</feature>
<feature type="compositionally biased region" description="Basic and acidic residues" evidence="6">
    <location>
        <begin position="221"/>
        <end position="232"/>
    </location>
</feature>
<evidence type="ECO:0000256" key="5">
    <source>
        <dbReference type="ARBA" id="ARBA00023242"/>
    </source>
</evidence>
<protein>
    <recommendedName>
        <fullName evidence="7">MBD domain-containing protein</fullName>
    </recommendedName>
</protein>
<feature type="region of interest" description="Disordered" evidence="6">
    <location>
        <begin position="338"/>
        <end position="362"/>
    </location>
</feature>
<organism evidence="8 9">
    <name type="scientific">Lupinus luteus</name>
    <name type="common">European yellow lupine</name>
    <dbReference type="NCBI Taxonomy" id="3873"/>
    <lineage>
        <taxon>Eukaryota</taxon>
        <taxon>Viridiplantae</taxon>
        <taxon>Streptophyta</taxon>
        <taxon>Embryophyta</taxon>
        <taxon>Tracheophyta</taxon>
        <taxon>Spermatophyta</taxon>
        <taxon>Magnoliopsida</taxon>
        <taxon>eudicotyledons</taxon>
        <taxon>Gunneridae</taxon>
        <taxon>Pentapetalae</taxon>
        <taxon>rosids</taxon>
        <taxon>fabids</taxon>
        <taxon>Fabales</taxon>
        <taxon>Fabaceae</taxon>
        <taxon>Papilionoideae</taxon>
        <taxon>50 kb inversion clade</taxon>
        <taxon>genistoids sensu lato</taxon>
        <taxon>core genistoids</taxon>
        <taxon>Genisteae</taxon>
        <taxon>Lupinus</taxon>
    </lineage>
</organism>
<accession>A0AAV1YML7</accession>
<keyword evidence="4" id="KW-0804">Transcription</keyword>
<evidence type="ECO:0000256" key="4">
    <source>
        <dbReference type="ARBA" id="ARBA00023163"/>
    </source>
</evidence>
<dbReference type="SUPFAM" id="SSF54171">
    <property type="entry name" value="DNA-binding domain"/>
    <property type="match status" value="1"/>
</dbReference>
<dbReference type="PANTHER" id="PTHR33729:SF6">
    <property type="entry name" value="METHYL-CPG-BINDING DOMAIN-CONTAINING PROTEIN 11"/>
    <property type="match status" value="1"/>
</dbReference>
<keyword evidence="9" id="KW-1185">Reference proteome</keyword>
<dbReference type="PROSITE" id="PS50982">
    <property type="entry name" value="MBD"/>
    <property type="match status" value="1"/>
</dbReference>
<evidence type="ECO:0000259" key="7">
    <source>
        <dbReference type="PROSITE" id="PS50982"/>
    </source>
</evidence>
<feature type="compositionally biased region" description="Basic and acidic residues" evidence="6">
    <location>
        <begin position="80"/>
        <end position="92"/>
    </location>
</feature>
<feature type="compositionally biased region" description="Basic and acidic residues" evidence="6">
    <location>
        <begin position="156"/>
        <end position="169"/>
    </location>
</feature>
<gene>
    <name evidence="8" type="ORF">LLUT_LOCUS36336</name>
</gene>
<feature type="region of interest" description="Disordered" evidence="6">
    <location>
        <begin position="65"/>
        <end position="232"/>
    </location>
</feature>